<dbReference type="EMBL" id="DXCX01000076">
    <property type="protein sequence ID" value="HIY73769.1"/>
    <property type="molecule type" value="Genomic_DNA"/>
</dbReference>
<evidence type="ECO:0000259" key="3">
    <source>
        <dbReference type="PROSITE" id="PS51272"/>
    </source>
</evidence>
<accession>A0A9D2CER6</accession>
<feature type="chain" id="PRO_5039094154" evidence="2">
    <location>
        <begin position="21"/>
        <end position="170"/>
    </location>
</feature>
<sequence>MRISAALLLLFLLLFPRARAAAVPAAVTRGEFVVLLWESAGAVPGVAAQGFSDVLRDDACSTAVGWAAERRLVLGTGGGRFEPDRPITREEAAVLLRRWAALQGRDTFLPDGVAECNDYTDVSPWADDSLYWAADTGLLAWSPGGRLDPSGTLTPKEAADVLYRFQYDQP</sequence>
<evidence type="ECO:0000256" key="2">
    <source>
        <dbReference type="SAM" id="SignalP"/>
    </source>
</evidence>
<protein>
    <submittedName>
        <fullName evidence="4">S-layer homology domain-containing protein</fullName>
    </submittedName>
</protein>
<feature type="signal peptide" evidence="2">
    <location>
        <begin position="1"/>
        <end position="20"/>
    </location>
</feature>
<name>A0A9D2CER6_9FIRM</name>
<gene>
    <name evidence="4" type="ORF">H9826_07335</name>
</gene>
<reference evidence="4" key="2">
    <citation type="submission" date="2021-04" db="EMBL/GenBank/DDBJ databases">
        <authorList>
            <person name="Gilroy R."/>
        </authorList>
    </citation>
    <scope>NUCLEOTIDE SEQUENCE</scope>
    <source>
        <strain evidence="4">CHK33-7979</strain>
    </source>
</reference>
<evidence type="ECO:0000313" key="4">
    <source>
        <dbReference type="EMBL" id="HIY73769.1"/>
    </source>
</evidence>
<dbReference type="Pfam" id="PF00395">
    <property type="entry name" value="SLH"/>
    <property type="match status" value="1"/>
</dbReference>
<dbReference type="InterPro" id="IPR001119">
    <property type="entry name" value="SLH_dom"/>
</dbReference>
<comment type="caution">
    <text evidence="4">The sequence shown here is derived from an EMBL/GenBank/DDBJ whole genome shotgun (WGS) entry which is preliminary data.</text>
</comment>
<dbReference type="Proteomes" id="UP000886824">
    <property type="component" value="Unassembled WGS sequence"/>
</dbReference>
<organism evidence="4 5">
    <name type="scientific">Candidatus Intestinimonas merdavium</name>
    <dbReference type="NCBI Taxonomy" id="2838622"/>
    <lineage>
        <taxon>Bacteria</taxon>
        <taxon>Bacillati</taxon>
        <taxon>Bacillota</taxon>
        <taxon>Clostridia</taxon>
        <taxon>Eubacteriales</taxon>
        <taxon>Intestinimonas</taxon>
    </lineage>
</organism>
<keyword evidence="2" id="KW-0732">Signal</keyword>
<evidence type="ECO:0000313" key="5">
    <source>
        <dbReference type="Proteomes" id="UP000886824"/>
    </source>
</evidence>
<dbReference type="PROSITE" id="PS51272">
    <property type="entry name" value="SLH"/>
    <property type="match status" value="1"/>
</dbReference>
<feature type="domain" description="SLH" evidence="3">
    <location>
        <begin position="47"/>
        <end position="110"/>
    </location>
</feature>
<keyword evidence="1" id="KW-0677">Repeat</keyword>
<dbReference type="AlphaFoldDB" id="A0A9D2CER6"/>
<proteinExistence type="predicted"/>
<evidence type="ECO:0000256" key="1">
    <source>
        <dbReference type="ARBA" id="ARBA00022737"/>
    </source>
</evidence>
<reference evidence="4" key="1">
    <citation type="journal article" date="2021" name="PeerJ">
        <title>Extensive microbial diversity within the chicken gut microbiome revealed by metagenomics and culture.</title>
        <authorList>
            <person name="Gilroy R."/>
            <person name="Ravi A."/>
            <person name="Getino M."/>
            <person name="Pursley I."/>
            <person name="Horton D.L."/>
            <person name="Alikhan N.F."/>
            <person name="Baker D."/>
            <person name="Gharbi K."/>
            <person name="Hall N."/>
            <person name="Watson M."/>
            <person name="Adriaenssens E.M."/>
            <person name="Foster-Nyarko E."/>
            <person name="Jarju S."/>
            <person name="Secka A."/>
            <person name="Antonio M."/>
            <person name="Oren A."/>
            <person name="Chaudhuri R.R."/>
            <person name="La Ragione R."/>
            <person name="Hildebrand F."/>
            <person name="Pallen M.J."/>
        </authorList>
    </citation>
    <scope>NUCLEOTIDE SEQUENCE</scope>
    <source>
        <strain evidence="4">CHK33-7979</strain>
    </source>
</reference>